<protein>
    <submittedName>
        <fullName evidence="2">Elements of external origin</fullName>
    </submittedName>
</protein>
<organism evidence="2 3">
    <name type="scientific">Sediminicoccus rosea</name>
    <dbReference type="NCBI Taxonomy" id="1225128"/>
    <lineage>
        <taxon>Bacteria</taxon>
        <taxon>Pseudomonadati</taxon>
        <taxon>Pseudomonadota</taxon>
        <taxon>Alphaproteobacteria</taxon>
        <taxon>Acetobacterales</taxon>
        <taxon>Roseomonadaceae</taxon>
        <taxon>Sediminicoccus</taxon>
    </lineage>
</organism>
<evidence type="ECO:0000256" key="1">
    <source>
        <dbReference type="SAM" id="MobiDB-lite"/>
    </source>
</evidence>
<feature type="region of interest" description="Disordered" evidence="1">
    <location>
        <begin position="77"/>
        <end position="132"/>
    </location>
</feature>
<name>A0ABZ0PEC8_9PROT</name>
<gene>
    <name evidence="2" type="ORF">R9Z33_16140</name>
</gene>
<dbReference type="RefSeq" id="WP_318647603.1">
    <property type="nucleotide sequence ID" value="NZ_CP137852.1"/>
</dbReference>
<evidence type="ECO:0000313" key="2">
    <source>
        <dbReference type="EMBL" id="WPB83631.1"/>
    </source>
</evidence>
<reference evidence="2 3" key="1">
    <citation type="submission" date="2023-11" db="EMBL/GenBank/DDBJ databases">
        <title>Arctic aerobic anoxygenic photoheterotroph Sediminicoccus rosea KRV36 adapts its photosynthesis to long days of polar summer.</title>
        <authorList>
            <person name="Tomasch J."/>
            <person name="Kopejtka K."/>
            <person name="Bily T."/>
            <person name="Gardiner A.T."/>
            <person name="Gardian Z."/>
            <person name="Shivaramu S."/>
            <person name="Koblizek M."/>
            <person name="Engelhardt F."/>
            <person name="Kaftan D."/>
        </authorList>
    </citation>
    <scope>NUCLEOTIDE SEQUENCE [LARGE SCALE GENOMIC DNA]</scope>
    <source>
        <strain evidence="2 3">R-30</strain>
    </source>
</reference>
<proteinExistence type="predicted"/>
<sequence length="223" mass="24105">MPRTSQAHLALIELLRSEGFDHIMIAAASDALVPSQREVARRLGISHTALQKAAQSGRIAQEPGGGWDVEKVRARLAASSDPARKTAAMVAPVQPSPSPSPSLPPPPPRPAIVAPPLPEPLPTPSTGGSSFHNARTANEMLKAQERKLRLDERRGQLVEKARALMLVHRLAKEERDAILAWPARVAAELAAELGVDAHRLQTLMDARLRQHLAERNDVRVAVA</sequence>
<evidence type="ECO:0000313" key="3">
    <source>
        <dbReference type="Proteomes" id="UP001305521"/>
    </source>
</evidence>
<accession>A0ABZ0PEC8</accession>
<feature type="compositionally biased region" description="Pro residues" evidence="1">
    <location>
        <begin position="94"/>
        <end position="123"/>
    </location>
</feature>
<keyword evidence="3" id="KW-1185">Reference proteome</keyword>
<dbReference type="EMBL" id="CP137852">
    <property type="protein sequence ID" value="WPB83631.1"/>
    <property type="molecule type" value="Genomic_DNA"/>
</dbReference>
<dbReference type="Proteomes" id="UP001305521">
    <property type="component" value="Chromosome"/>
</dbReference>